<sequence length="159" mass="18208">MSKDESILTVEWRIANLVTKHHLPISTPRARLYLTQSKPEQLFDSLSHAIVTTLIKNNCYHSNTIQSKPGCTFIVLLKIKHLDKAAESRVCINGCTNTMHQVHHQPRHRSRAISFDSRIKEHHFRLNHGKYQGLGWVTGHGEQDSAHVMRLNDAFGLRT</sequence>
<organism evidence="1 2">
    <name type="scientific">Pseudocercospora eumusae</name>
    <dbReference type="NCBI Taxonomy" id="321146"/>
    <lineage>
        <taxon>Eukaryota</taxon>
        <taxon>Fungi</taxon>
        <taxon>Dikarya</taxon>
        <taxon>Ascomycota</taxon>
        <taxon>Pezizomycotina</taxon>
        <taxon>Dothideomycetes</taxon>
        <taxon>Dothideomycetidae</taxon>
        <taxon>Mycosphaerellales</taxon>
        <taxon>Mycosphaerellaceae</taxon>
        <taxon>Pseudocercospora</taxon>
    </lineage>
</organism>
<protein>
    <submittedName>
        <fullName evidence="1">Uncharacterized protein</fullName>
    </submittedName>
</protein>
<keyword evidence="2" id="KW-1185">Reference proteome</keyword>
<reference evidence="1 2" key="1">
    <citation type="submission" date="2015-07" db="EMBL/GenBank/DDBJ databases">
        <title>Comparative genomics of the Sigatoka disease complex on banana suggests a link between parallel evolutionary changes in Pseudocercospora fijiensis and Pseudocercospora eumusae and increased virulence on the banana host.</title>
        <authorList>
            <person name="Chang T.-C."/>
            <person name="Salvucci A."/>
            <person name="Crous P.W."/>
            <person name="Stergiopoulos I."/>
        </authorList>
    </citation>
    <scope>NUCLEOTIDE SEQUENCE [LARGE SCALE GENOMIC DNA]</scope>
    <source>
        <strain evidence="1 2">CBS 114824</strain>
    </source>
</reference>
<name>A0A139HBU7_9PEZI</name>
<dbReference type="Proteomes" id="UP000070133">
    <property type="component" value="Unassembled WGS sequence"/>
</dbReference>
<evidence type="ECO:0000313" key="2">
    <source>
        <dbReference type="Proteomes" id="UP000070133"/>
    </source>
</evidence>
<accession>A0A139HBU7</accession>
<dbReference type="EMBL" id="LFZN01000083">
    <property type="protein sequence ID" value="KXS99905.1"/>
    <property type="molecule type" value="Genomic_DNA"/>
</dbReference>
<proteinExistence type="predicted"/>
<dbReference type="AlphaFoldDB" id="A0A139HBU7"/>
<comment type="caution">
    <text evidence="1">The sequence shown here is derived from an EMBL/GenBank/DDBJ whole genome shotgun (WGS) entry which is preliminary data.</text>
</comment>
<evidence type="ECO:0000313" key="1">
    <source>
        <dbReference type="EMBL" id="KXS99905.1"/>
    </source>
</evidence>
<gene>
    <name evidence="1" type="ORF">AC578_910</name>
</gene>